<reference evidence="1 2" key="1">
    <citation type="submission" date="2018-05" db="EMBL/GenBank/DDBJ databases">
        <title>Leucothrix arctica sp. nov., isolated from Arctic seawater.</title>
        <authorList>
            <person name="Choi A."/>
            <person name="Baek K."/>
        </authorList>
    </citation>
    <scope>NUCLEOTIDE SEQUENCE [LARGE SCALE GENOMIC DNA]</scope>
    <source>
        <strain evidence="1 2">JCM 18388</strain>
    </source>
</reference>
<accession>A0A317C6W5</accession>
<evidence type="ECO:0000313" key="2">
    <source>
        <dbReference type="Proteomes" id="UP000245539"/>
    </source>
</evidence>
<dbReference type="Pfam" id="PF16155">
    <property type="entry name" value="PnbB"/>
    <property type="match status" value="1"/>
</dbReference>
<dbReference type="OrthoDB" id="4467772at2"/>
<name>A0A317C6W5_9GAMM</name>
<protein>
    <submittedName>
        <fullName evidence="1">DUF4863 domain-containing protein</fullName>
    </submittedName>
</protein>
<gene>
    <name evidence="1" type="ORF">DKW60_16565</name>
</gene>
<comment type="caution">
    <text evidence="1">The sequence shown here is derived from an EMBL/GenBank/DDBJ whole genome shotgun (WGS) entry which is preliminary data.</text>
</comment>
<evidence type="ECO:0000313" key="1">
    <source>
        <dbReference type="EMBL" id="PWQ94385.1"/>
    </source>
</evidence>
<dbReference type="InterPro" id="IPR032345">
    <property type="entry name" value="PnbB"/>
</dbReference>
<proteinExistence type="predicted"/>
<sequence>MQDNSCYCDYQAHQLQRRTQNVQNSDLHQHIASLTTQLKGRAINADLEAWLNQEHGFNSDTYKQLKADCERGVAEGSLCQYEGGGVRYGRAFKPSDDLAGFSVDVVDMDNVVGPHHTHTNGEIDLIMPIEGDALFDGHAAGWMVYPPGSSHKPTVSNGRALVLYLLPNGEISFTK</sequence>
<keyword evidence="2" id="KW-1185">Reference proteome</keyword>
<dbReference type="AlphaFoldDB" id="A0A317C6W5"/>
<organism evidence="1 2">
    <name type="scientific">Leucothrix pacifica</name>
    <dbReference type="NCBI Taxonomy" id="1247513"/>
    <lineage>
        <taxon>Bacteria</taxon>
        <taxon>Pseudomonadati</taxon>
        <taxon>Pseudomonadota</taxon>
        <taxon>Gammaproteobacteria</taxon>
        <taxon>Thiotrichales</taxon>
        <taxon>Thiotrichaceae</taxon>
        <taxon>Leucothrix</taxon>
    </lineage>
</organism>
<dbReference type="Proteomes" id="UP000245539">
    <property type="component" value="Unassembled WGS sequence"/>
</dbReference>
<dbReference type="EMBL" id="QGKM01000055">
    <property type="protein sequence ID" value="PWQ94385.1"/>
    <property type="molecule type" value="Genomic_DNA"/>
</dbReference>